<keyword evidence="3 6" id="KW-0808">Transferase</keyword>
<keyword evidence="4 6" id="KW-0949">S-adenosyl-L-methionine</keyword>
<accession>A0A101RKW3</accession>
<evidence type="ECO:0000256" key="4">
    <source>
        <dbReference type="ARBA" id="ARBA00022691"/>
    </source>
</evidence>
<dbReference type="Gene3D" id="3.90.120.10">
    <property type="entry name" value="DNA Methylase, subunit A, domain 2"/>
    <property type="match status" value="1"/>
</dbReference>
<evidence type="ECO:0000256" key="2">
    <source>
        <dbReference type="ARBA" id="ARBA00022603"/>
    </source>
</evidence>
<dbReference type="EMBL" id="LMWU01000074">
    <property type="protein sequence ID" value="KUN57300.1"/>
    <property type="molecule type" value="Genomic_DNA"/>
</dbReference>
<feature type="active site" evidence="6">
    <location>
        <position position="75"/>
    </location>
</feature>
<evidence type="ECO:0000313" key="7">
    <source>
        <dbReference type="EMBL" id="KUN57300.1"/>
    </source>
</evidence>
<evidence type="ECO:0000256" key="5">
    <source>
        <dbReference type="ARBA" id="ARBA00022747"/>
    </source>
</evidence>
<dbReference type="PROSITE" id="PS51679">
    <property type="entry name" value="SAM_MT_C5"/>
    <property type="match status" value="1"/>
</dbReference>
<name>A0A101RKW3_9ACTN</name>
<dbReference type="InterPro" id="IPR001525">
    <property type="entry name" value="C5_MeTfrase"/>
</dbReference>
<dbReference type="STRING" id="58343.AQJ46_47950"/>
<keyword evidence="5" id="KW-0680">Restriction system</keyword>
<dbReference type="Gene3D" id="3.40.50.150">
    <property type="entry name" value="Vaccinia Virus protein VP39"/>
    <property type="match status" value="1"/>
</dbReference>
<evidence type="ECO:0000256" key="6">
    <source>
        <dbReference type="PROSITE-ProRule" id="PRU01016"/>
    </source>
</evidence>
<dbReference type="GO" id="GO:0044027">
    <property type="term" value="P:negative regulation of gene expression via chromosomal CpG island methylation"/>
    <property type="evidence" value="ECO:0007669"/>
    <property type="project" value="TreeGrafter"/>
</dbReference>
<dbReference type="GO" id="GO:0032259">
    <property type="term" value="P:methylation"/>
    <property type="evidence" value="ECO:0007669"/>
    <property type="project" value="UniProtKB-KW"/>
</dbReference>
<dbReference type="InterPro" id="IPR029063">
    <property type="entry name" value="SAM-dependent_MTases_sf"/>
</dbReference>
<evidence type="ECO:0000313" key="8">
    <source>
        <dbReference type="Proteomes" id="UP000053669"/>
    </source>
</evidence>
<dbReference type="PANTHER" id="PTHR10629">
    <property type="entry name" value="CYTOSINE-SPECIFIC METHYLTRANSFERASE"/>
    <property type="match status" value="1"/>
</dbReference>
<evidence type="ECO:0000256" key="1">
    <source>
        <dbReference type="ARBA" id="ARBA00011975"/>
    </source>
</evidence>
<dbReference type="GO" id="GO:0003677">
    <property type="term" value="F:DNA binding"/>
    <property type="evidence" value="ECO:0007669"/>
    <property type="project" value="TreeGrafter"/>
</dbReference>
<dbReference type="GO" id="GO:0003886">
    <property type="term" value="F:DNA (cytosine-5-)-methyltransferase activity"/>
    <property type="evidence" value="ECO:0007669"/>
    <property type="project" value="UniProtKB-EC"/>
</dbReference>
<dbReference type="InterPro" id="IPR050390">
    <property type="entry name" value="C5-Methyltransferase"/>
</dbReference>
<comment type="similarity">
    <text evidence="6">Belongs to the class I-like SAM-binding methyltransferase superfamily. C5-methyltransferase family.</text>
</comment>
<dbReference type="EC" id="2.1.1.37" evidence="1"/>
<evidence type="ECO:0000256" key="3">
    <source>
        <dbReference type="ARBA" id="ARBA00022679"/>
    </source>
</evidence>
<comment type="caution">
    <text evidence="7">The sequence shown here is derived from an EMBL/GenBank/DDBJ whole genome shotgun (WGS) entry which is preliminary data.</text>
</comment>
<proteinExistence type="inferred from homology"/>
<dbReference type="SUPFAM" id="SSF53335">
    <property type="entry name" value="S-adenosyl-L-methionine-dependent methyltransferases"/>
    <property type="match status" value="1"/>
</dbReference>
<reference evidence="7 8" key="1">
    <citation type="submission" date="2015-10" db="EMBL/GenBank/DDBJ databases">
        <title>Draft genome sequence of Streptomyces canus DSM 40017, type strain for the species Streptomyces canus.</title>
        <authorList>
            <person name="Ruckert C."/>
            <person name="Winkler A."/>
            <person name="Kalinowski J."/>
            <person name="Kampfer P."/>
            <person name="Glaeser S."/>
        </authorList>
    </citation>
    <scope>NUCLEOTIDE SEQUENCE [LARGE SCALE GENOMIC DNA]</scope>
    <source>
        <strain evidence="7 8">DSM 40017</strain>
    </source>
</reference>
<dbReference type="PANTHER" id="PTHR10629:SF52">
    <property type="entry name" value="DNA (CYTOSINE-5)-METHYLTRANSFERASE 1"/>
    <property type="match status" value="1"/>
</dbReference>
<dbReference type="AlphaFoldDB" id="A0A101RKW3"/>
<dbReference type="Pfam" id="PF00145">
    <property type="entry name" value="DNA_methylase"/>
    <property type="match status" value="1"/>
</dbReference>
<keyword evidence="2 6" id="KW-0489">Methyltransferase</keyword>
<dbReference type="GO" id="GO:0009307">
    <property type="term" value="P:DNA restriction-modification system"/>
    <property type="evidence" value="ECO:0007669"/>
    <property type="project" value="UniProtKB-KW"/>
</dbReference>
<gene>
    <name evidence="7" type="ORF">AQJ46_47950</name>
</gene>
<organism evidence="7 8">
    <name type="scientific">Streptomyces canus</name>
    <dbReference type="NCBI Taxonomy" id="58343"/>
    <lineage>
        <taxon>Bacteria</taxon>
        <taxon>Bacillati</taxon>
        <taxon>Actinomycetota</taxon>
        <taxon>Actinomycetes</taxon>
        <taxon>Kitasatosporales</taxon>
        <taxon>Streptomycetaceae</taxon>
        <taxon>Streptomyces</taxon>
        <taxon>Streptomyces aurantiacus group</taxon>
    </lineage>
</organism>
<dbReference type="PRINTS" id="PR00105">
    <property type="entry name" value="C5METTRFRASE"/>
</dbReference>
<dbReference type="Proteomes" id="UP000053669">
    <property type="component" value="Unassembled WGS sequence"/>
</dbReference>
<protein>
    <recommendedName>
        <fullName evidence="1">DNA (cytosine-5-)-methyltransferase</fullName>
        <ecNumber evidence="1">2.1.1.37</ecNumber>
    </recommendedName>
</protein>
<sequence length="395" mass="43672">MGPIPFIDLFCGCGGSSRGMEEAGYQLLLGMNHDPVAVWTHRTNHPHAEHKCENINTYDKRRLPRARVVWASILCTEASPNAGGKRARGQTSISLTGQDQGAEEATFVRTRASALDVLALAELHRPDALVIENVIEFATDWELFNWWLSGMELLDYNVQIVSASSAHLGGGDNLLAPQLRDRIYVVFTRKGIPLPDLRVRPEAVCPQCGPVLATQVWNDPQARRIGAWGEKYEFRCPNRGCGHLKLTPLTRAVGDIIDWTLPGQRVGDGRPRHRKFKAYANATQDRIAMGLKRYGTEPFIVMYRNNGTALPITGPVPTLNAQGRHHALIIPASTVEDCTLRMLDVEELKLIQRFPADFVIQGNQTQAILQIGNAVSVNAARWLGERLLPSLALAA</sequence>